<comment type="caution">
    <text evidence="1">The sequence shown here is derived from an EMBL/GenBank/DDBJ whole genome shotgun (WGS) entry which is preliminary data.</text>
</comment>
<dbReference type="Proteomes" id="UP000051324">
    <property type="component" value="Unassembled WGS sequence"/>
</dbReference>
<organism evidence="1 2">
    <name type="scientific">Ligilactobacillus apodemi DSM 16634 = JCM 16172</name>
    <dbReference type="NCBI Taxonomy" id="1423724"/>
    <lineage>
        <taxon>Bacteria</taxon>
        <taxon>Bacillati</taxon>
        <taxon>Bacillota</taxon>
        <taxon>Bacilli</taxon>
        <taxon>Lactobacillales</taxon>
        <taxon>Lactobacillaceae</taxon>
        <taxon>Ligilactobacillus</taxon>
    </lineage>
</organism>
<dbReference type="STRING" id="1423724.FC32_GL000234"/>
<dbReference type="RefSeq" id="WP_235722457.1">
    <property type="nucleotide sequence ID" value="NZ_AZFT01000048.1"/>
</dbReference>
<gene>
    <name evidence="1" type="ORF">FC32_GL000234</name>
</gene>
<proteinExistence type="predicted"/>
<keyword evidence="2" id="KW-1185">Reference proteome</keyword>
<name>A0A0R1U0P2_9LACO</name>
<accession>A0A0R1U0P2</accession>
<evidence type="ECO:0000313" key="1">
    <source>
        <dbReference type="EMBL" id="KRL84755.1"/>
    </source>
</evidence>
<dbReference type="AlphaFoldDB" id="A0A0R1U0P2"/>
<dbReference type="eggNOG" id="ENOG5033ERN">
    <property type="taxonomic scope" value="Bacteria"/>
</dbReference>
<dbReference type="EMBL" id="AZFT01000048">
    <property type="protein sequence ID" value="KRL84755.1"/>
    <property type="molecule type" value="Genomic_DNA"/>
</dbReference>
<sequence length="88" mass="10073">MVDAFYHRRNPEVYFSRRLSQADYVVMVQNQSKHNTSYALAKIKEQFKGFAIAKNLTGLQVEQAIYRAFEGLPAFVDQTVSAQRSAII</sequence>
<dbReference type="PATRIC" id="fig|1423724.4.peg.248"/>
<evidence type="ECO:0000313" key="2">
    <source>
        <dbReference type="Proteomes" id="UP000051324"/>
    </source>
</evidence>
<protein>
    <submittedName>
        <fullName evidence="1">Uncharacterized protein</fullName>
    </submittedName>
</protein>
<reference evidence="1 2" key="1">
    <citation type="journal article" date="2015" name="Genome Announc.">
        <title>Expanding the biotechnology potential of lactobacilli through comparative genomics of 213 strains and associated genera.</title>
        <authorList>
            <person name="Sun Z."/>
            <person name="Harris H.M."/>
            <person name="McCann A."/>
            <person name="Guo C."/>
            <person name="Argimon S."/>
            <person name="Zhang W."/>
            <person name="Yang X."/>
            <person name="Jeffery I.B."/>
            <person name="Cooney J.C."/>
            <person name="Kagawa T.F."/>
            <person name="Liu W."/>
            <person name="Song Y."/>
            <person name="Salvetti E."/>
            <person name="Wrobel A."/>
            <person name="Rasinkangas P."/>
            <person name="Parkhill J."/>
            <person name="Rea M.C."/>
            <person name="O'Sullivan O."/>
            <person name="Ritari J."/>
            <person name="Douillard F.P."/>
            <person name="Paul Ross R."/>
            <person name="Yang R."/>
            <person name="Briner A.E."/>
            <person name="Felis G.E."/>
            <person name="de Vos W.M."/>
            <person name="Barrangou R."/>
            <person name="Klaenhammer T.R."/>
            <person name="Caufield P.W."/>
            <person name="Cui Y."/>
            <person name="Zhang H."/>
            <person name="O'Toole P.W."/>
        </authorList>
    </citation>
    <scope>NUCLEOTIDE SEQUENCE [LARGE SCALE GENOMIC DNA]</scope>
    <source>
        <strain evidence="1 2">DSM 16634</strain>
    </source>
</reference>